<dbReference type="AlphaFoldDB" id="A0A077HKT3"/>
<evidence type="ECO:0000313" key="3">
    <source>
        <dbReference type="Proteomes" id="UP000028939"/>
    </source>
</evidence>
<feature type="compositionally biased region" description="Basic residues" evidence="1">
    <location>
        <begin position="55"/>
        <end position="65"/>
    </location>
</feature>
<feature type="region of interest" description="Disordered" evidence="1">
    <location>
        <begin position="42"/>
        <end position="65"/>
    </location>
</feature>
<gene>
    <name evidence="2" type="ORF">CUREI_06115</name>
</gene>
<evidence type="ECO:0008006" key="4">
    <source>
        <dbReference type="Google" id="ProtNLM"/>
    </source>
</evidence>
<evidence type="ECO:0000313" key="2">
    <source>
        <dbReference type="EMBL" id="AIL96925.1"/>
    </source>
</evidence>
<proteinExistence type="predicted"/>
<dbReference type="STRING" id="401472.CUREI_06115"/>
<dbReference type="Gene3D" id="1.10.10.10">
    <property type="entry name" value="Winged helix-like DNA-binding domain superfamily/Winged helix DNA-binding domain"/>
    <property type="match status" value="1"/>
</dbReference>
<reference evidence="2 3" key="1">
    <citation type="submission" date="2014-08" db="EMBL/GenBank/DDBJ databases">
        <title>Complete genome sequence of Corynebacterium ureicelerivorans DSM 45051, a lipophilic and urea-splitting isolate from a blood culture of a septicaemia patient.</title>
        <authorList>
            <person name="Tippelt A."/>
            <person name="Albersmeier A."/>
            <person name="Brinkrolf K."/>
            <person name="Ruckert C."/>
            <person name="Tauch A."/>
        </authorList>
    </citation>
    <scope>NUCLEOTIDE SEQUENCE [LARGE SCALE GENOMIC DNA]</scope>
    <source>
        <strain evidence="2 3">IMMIB RIV-2301</strain>
    </source>
</reference>
<organism evidence="2 3">
    <name type="scientific">Corynebacterium ureicelerivorans</name>
    <dbReference type="NCBI Taxonomy" id="401472"/>
    <lineage>
        <taxon>Bacteria</taxon>
        <taxon>Bacillati</taxon>
        <taxon>Actinomycetota</taxon>
        <taxon>Actinomycetes</taxon>
        <taxon>Mycobacteriales</taxon>
        <taxon>Corynebacteriaceae</taxon>
        <taxon>Corynebacterium</taxon>
    </lineage>
</organism>
<dbReference type="KEGG" id="cuv:CUREI_06115"/>
<name>A0A077HKT3_9CORY</name>
<dbReference type="HOGENOM" id="CLU_2842391_0_0_11"/>
<accession>A0A077HKT3</accession>
<evidence type="ECO:0000256" key="1">
    <source>
        <dbReference type="SAM" id="MobiDB-lite"/>
    </source>
</evidence>
<dbReference type="InterPro" id="IPR036390">
    <property type="entry name" value="WH_DNA-bd_sf"/>
</dbReference>
<protein>
    <recommendedName>
        <fullName evidence="4">HTH gntR-type domain-containing protein</fullName>
    </recommendedName>
</protein>
<dbReference type="Proteomes" id="UP000028939">
    <property type="component" value="Chromosome"/>
</dbReference>
<keyword evidence="3" id="KW-1185">Reference proteome</keyword>
<dbReference type="SUPFAM" id="SSF46785">
    <property type="entry name" value="Winged helix' DNA-binding domain"/>
    <property type="match status" value="1"/>
</dbReference>
<sequence>MDQLMLLQISRGSVVAAYDHLEGEGYLLSRQGAPTRIHPELTVAPASDSGGAPRISHKVSRTRIS</sequence>
<dbReference type="InterPro" id="IPR036388">
    <property type="entry name" value="WH-like_DNA-bd_sf"/>
</dbReference>
<dbReference type="EMBL" id="CP009215">
    <property type="protein sequence ID" value="AIL96925.1"/>
    <property type="molecule type" value="Genomic_DNA"/>
</dbReference>